<dbReference type="EMBL" id="ABJV02000002">
    <property type="protein sequence ID" value="EED29003.1"/>
    <property type="molecule type" value="Genomic_DNA"/>
</dbReference>
<organism evidence="1 2">
    <name type="scientific">Borreliella garinii PBr</name>
    <dbReference type="NCBI Taxonomy" id="498743"/>
    <lineage>
        <taxon>Bacteria</taxon>
        <taxon>Pseudomonadati</taxon>
        <taxon>Spirochaetota</taxon>
        <taxon>Spirochaetia</taxon>
        <taxon>Spirochaetales</taxon>
        <taxon>Borreliaceae</taxon>
        <taxon>Borreliella</taxon>
    </lineage>
</organism>
<keyword evidence="2" id="KW-1185">Reference proteome</keyword>
<dbReference type="Proteomes" id="UP000006103">
    <property type="component" value="Unassembled WGS sequence"/>
</dbReference>
<protein>
    <submittedName>
        <fullName evidence="1">Uncharacterized protein</fullName>
    </submittedName>
</protein>
<gene>
    <name evidence="1" type="ORF">BGAPBR_0327</name>
</gene>
<evidence type="ECO:0000313" key="1">
    <source>
        <dbReference type="EMBL" id="EED29003.1"/>
    </source>
</evidence>
<proteinExistence type="predicted"/>
<reference evidence="1 2" key="1">
    <citation type="journal article" date="2011" name="J. Bacteriol.">
        <title>Whole-genome sequences of two Borrelia afzelii and two Borrelia garinii Lyme disease agent isolates.</title>
        <authorList>
            <person name="Casjens S.R."/>
            <person name="Mongodin E.F."/>
            <person name="Qiu W.-G."/>
            <person name="Dunn J.J."/>
            <person name="Luft B.J."/>
            <person name="Fraser-Liggett C.M."/>
            <person name="Schutzer S.E."/>
        </authorList>
    </citation>
    <scope>NUCLEOTIDE SEQUENCE [LARGE SCALE GENOMIC DNA]</scope>
    <source>
        <strain evidence="1 2">PBr</strain>
    </source>
</reference>
<evidence type="ECO:0000313" key="2">
    <source>
        <dbReference type="Proteomes" id="UP000006103"/>
    </source>
</evidence>
<dbReference type="AlphaFoldDB" id="B7XSZ4"/>
<name>B7XSZ4_BORGR</name>
<sequence length="37" mass="4402">MLSCFISNKIKNKNILKETENEKTSIIKLNTHFMLYN</sequence>
<comment type="caution">
    <text evidence="1">The sequence shown here is derived from an EMBL/GenBank/DDBJ whole genome shotgun (WGS) entry which is preliminary data.</text>
</comment>
<accession>B7XSZ4</accession>